<protein>
    <submittedName>
        <fullName evidence="2">DUF3179 domain-containing protein</fullName>
    </submittedName>
</protein>
<comment type="caution">
    <text evidence="2">The sequence shown here is derived from an EMBL/GenBank/DDBJ whole genome shotgun (WGS) entry which is preliminary data.</text>
</comment>
<evidence type="ECO:0000313" key="2">
    <source>
        <dbReference type="EMBL" id="MDN5212196.1"/>
    </source>
</evidence>
<sequence length="374" mass="40941">MGITKIKIILVACIFTFFATSCETEGDGSNTLSGGGAGGAGGSGSFGNWLIPVNEVRDGGPGKDGIPALQDPDFLEAGQASYLREDDLVVGYKRGNDIRAYSHNVLDWHEIVNDQVGDFPVAITYCPLTGTAIGWGRSVDGNTTTFGVSGLLYNTNLIPYDRSTDSNWSQMRLECVNGSLIGNKVETFQVVETTWGTWKSMYPSTRVISNVTGFNRNYSVYPYGDYRTNHNNLIFSISPDDNRIPRKDRVLGVIVNDEAKVYEISKLKSQVIAINDEFNGDKLVVVGSKSQNFMVAFNRTLEDETVLEFEPVQNEGAVILKDNEGNTWNIFGEAVAGNRAGSALPGTSSFIGYWMAWGSFYPGAEIYEFTGNEY</sequence>
<evidence type="ECO:0000313" key="3">
    <source>
        <dbReference type="Proteomes" id="UP001172083"/>
    </source>
</evidence>
<feature type="chain" id="PRO_5045880740" evidence="1">
    <location>
        <begin position="22"/>
        <end position="374"/>
    </location>
</feature>
<dbReference type="EMBL" id="JAUJEB010000001">
    <property type="protein sequence ID" value="MDN5212196.1"/>
    <property type="molecule type" value="Genomic_DNA"/>
</dbReference>
<gene>
    <name evidence="2" type="ORF">QQ020_09045</name>
</gene>
<dbReference type="Proteomes" id="UP001172083">
    <property type="component" value="Unassembled WGS sequence"/>
</dbReference>
<dbReference type="Pfam" id="PF11376">
    <property type="entry name" value="DUF3179"/>
    <property type="match status" value="1"/>
</dbReference>
<evidence type="ECO:0000256" key="1">
    <source>
        <dbReference type="SAM" id="SignalP"/>
    </source>
</evidence>
<dbReference type="PROSITE" id="PS51257">
    <property type="entry name" value="PROKAR_LIPOPROTEIN"/>
    <property type="match status" value="1"/>
</dbReference>
<feature type="signal peptide" evidence="1">
    <location>
        <begin position="1"/>
        <end position="21"/>
    </location>
</feature>
<keyword evidence="1" id="KW-0732">Signal</keyword>
<dbReference type="InterPro" id="IPR021516">
    <property type="entry name" value="DUF3179"/>
</dbReference>
<organism evidence="2 3">
    <name type="scientific">Agaribacillus aureus</name>
    <dbReference type="NCBI Taxonomy" id="3051825"/>
    <lineage>
        <taxon>Bacteria</taxon>
        <taxon>Pseudomonadati</taxon>
        <taxon>Bacteroidota</taxon>
        <taxon>Cytophagia</taxon>
        <taxon>Cytophagales</taxon>
        <taxon>Splendidivirgaceae</taxon>
        <taxon>Agaribacillus</taxon>
    </lineage>
</organism>
<name>A0ABT8L6Y2_9BACT</name>
<proteinExistence type="predicted"/>
<reference evidence="2" key="1">
    <citation type="submission" date="2023-06" db="EMBL/GenBank/DDBJ databases">
        <title>Genomic of Agaribacillus aureum.</title>
        <authorList>
            <person name="Wang G."/>
        </authorList>
    </citation>
    <scope>NUCLEOTIDE SEQUENCE</scope>
    <source>
        <strain evidence="2">BMA12</strain>
    </source>
</reference>
<dbReference type="RefSeq" id="WP_346757518.1">
    <property type="nucleotide sequence ID" value="NZ_JAUJEB010000001.1"/>
</dbReference>
<accession>A0ABT8L6Y2</accession>
<keyword evidence="3" id="KW-1185">Reference proteome</keyword>